<evidence type="ECO:0000256" key="3">
    <source>
        <dbReference type="ARBA" id="ARBA00022517"/>
    </source>
</evidence>
<reference evidence="8 9" key="1">
    <citation type="journal article" date="2016" name="Sci. Rep.">
        <title>The Dendrobium catenatum Lindl. genome sequence provides insights into polysaccharide synthase, floral development and adaptive evolution.</title>
        <authorList>
            <person name="Zhang G.Q."/>
            <person name="Xu Q."/>
            <person name="Bian C."/>
            <person name="Tsai W.C."/>
            <person name="Yeh C.M."/>
            <person name="Liu K.W."/>
            <person name="Yoshida K."/>
            <person name="Zhang L.S."/>
            <person name="Chang S.B."/>
            <person name="Chen F."/>
            <person name="Shi Y."/>
            <person name="Su Y.Y."/>
            <person name="Zhang Y.Q."/>
            <person name="Chen L.J."/>
            <person name="Yin Y."/>
            <person name="Lin M."/>
            <person name="Huang H."/>
            <person name="Deng H."/>
            <person name="Wang Z.W."/>
            <person name="Zhu S.L."/>
            <person name="Zhao X."/>
            <person name="Deng C."/>
            <person name="Niu S.C."/>
            <person name="Huang J."/>
            <person name="Wang M."/>
            <person name="Liu G.H."/>
            <person name="Yang H.J."/>
            <person name="Xiao X.J."/>
            <person name="Hsiao Y.Y."/>
            <person name="Wu W.L."/>
            <person name="Chen Y.Y."/>
            <person name="Mitsuda N."/>
            <person name="Ohme-Takagi M."/>
            <person name="Luo Y.B."/>
            <person name="Van de Peer Y."/>
            <person name="Liu Z.J."/>
        </authorList>
    </citation>
    <scope>NUCLEOTIDE SEQUENCE [LARGE SCALE GENOMIC DNA]</scope>
    <source>
        <tissue evidence="8">The whole plant</tissue>
    </source>
</reference>
<dbReference type="InterPro" id="IPR036070">
    <property type="entry name" value="Nop_dom_sf"/>
</dbReference>
<keyword evidence="9" id="KW-1185">Reference proteome</keyword>
<name>A0A2I0VN95_9ASPA</name>
<feature type="domain" description="Nop" evidence="7">
    <location>
        <begin position="295"/>
        <end position="413"/>
    </location>
</feature>
<organism evidence="8 9">
    <name type="scientific">Dendrobium catenatum</name>
    <dbReference type="NCBI Taxonomy" id="906689"/>
    <lineage>
        <taxon>Eukaryota</taxon>
        <taxon>Viridiplantae</taxon>
        <taxon>Streptophyta</taxon>
        <taxon>Embryophyta</taxon>
        <taxon>Tracheophyta</taxon>
        <taxon>Spermatophyta</taxon>
        <taxon>Magnoliopsida</taxon>
        <taxon>Liliopsida</taxon>
        <taxon>Asparagales</taxon>
        <taxon>Orchidaceae</taxon>
        <taxon>Epidendroideae</taxon>
        <taxon>Malaxideae</taxon>
        <taxon>Dendrobiinae</taxon>
        <taxon>Dendrobium</taxon>
    </lineage>
</organism>
<dbReference type="InterPro" id="IPR002687">
    <property type="entry name" value="Nop_dom"/>
</dbReference>
<evidence type="ECO:0000256" key="6">
    <source>
        <dbReference type="SAM" id="MobiDB-lite"/>
    </source>
</evidence>
<accession>A0A2I0VN95</accession>
<dbReference type="Gene3D" id="1.10.246.90">
    <property type="entry name" value="Nop domain"/>
    <property type="match status" value="1"/>
</dbReference>
<keyword evidence="4" id="KW-0539">Nucleus</keyword>
<dbReference type="Gene3D" id="1.10.287.4070">
    <property type="match status" value="1"/>
</dbReference>
<evidence type="ECO:0000256" key="1">
    <source>
        <dbReference type="ARBA" id="ARBA00004604"/>
    </source>
</evidence>
<evidence type="ECO:0000256" key="2">
    <source>
        <dbReference type="ARBA" id="ARBA00009211"/>
    </source>
</evidence>
<dbReference type="GO" id="GO:0032040">
    <property type="term" value="C:small-subunit processome"/>
    <property type="evidence" value="ECO:0007669"/>
    <property type="project" value="InterPro"/>
</dbReference>
<dbReference type="Pfam" id="PF08156">
    <property type="entry name" value="NOP5NT"/>
    <property type="match status" value="1"/>
</dbReference>
<dbReference type="AlphaFoldDB" id="A0A2I0VN95"/>
<dbReference type="GO" id="GO:0031428">
    <property type="term" value="C:box C/D methylation guide snoRNP complex"/>
    <property type="evidence" value="ECO:0007669"/>
    <property type="project" value="InterPro"/>
</dbReference>
<sequence length="547" mass="61478">MALYLLFESASGYSLFLAHGIDEIGQSIDAVRESVLDLNRFGKVVRLVAFSPFSSAIDALNQCNAISEGIMTDELRNFLELNLPRRKEGKKPKFSLGVAEPKVGSQIFEVTKIPCQSNDFVLEILRGVRLHFDRFIQDLKPNDLEKAQLGLGHSYSRAKVKFNVNRVDNMVIQAIFLLDTLDKDINTFSMRVREWYSWHFPELVKIINDNYLYAKVAMFLEDKSNLSEDQIPQLADIIGDEEKANEILEAARASMGQDLSPIDLINVKQFAQRVMDLSDYRKKLYVYLVTKMNDIAPNLTSLIGEVVGARLISHAGSLSNLAKCPASTLQILGAEKALFRALKTKGNTPKYGLIFHSSFIGRASARNKGRLARYLANKCSIASRIDCFSDINTTVFGEKLREQVEERLDFYDKGVAPRKNVDVMKSAIEIAQSLAGEDAGENKGIDEPSTKKSKKKKKSKDEAEEIEPVEIKPSDLVDEDASTEPETKKRKKKKLKHAEDEDTKTIEAVNGANETSKKKKKHRKSEEGDVERIIEGKKKKVKTEGHE</sequence>
<dbReference type="Proteomes" id="UP000233837">
    <property type="component" value="Unassembled WGS sequence"/>
</dbReference>
<dbReference type="InterPro" id="IPR045056">
    <property type="entry name" value="Nop56/Nop58"/>
</dbReference>
<feature type="compositionally biased region" description="Basic and acidic residues" evidence="6">
    <location>
        <begin position="524"/>
        <end position="547"/>
    </location>
</feature>
<feature type="compositionally biased region" description="Basic and acidic residues" evidence="6">
    <location>
        <begin position="440"/>
        <end position="450"/>
    </location>
</feature>
<dbReference type="PROSITE" id="PS51358">
    <property type="entry name" value="NOP"/>
    <property type="match status" value="1"/>
</dbReference>
<dbReference type="InterPro" id="IPR042239">
    <property type="entry name" value="Nop_C"/>
</dbReference>
<dbReference type="PANTHER" id="PTHR10894:SF0">
    <property type="entry name" value="NUCLEOLAR PROTEIN 56"/>
    <property type="match status" value="1"/>
</dbReference>
<dbReference type="FunFam" id="1.10.246.90:FF:000001">
    <property type="entry name" value="Nucleolar protein 56"/>
    <property type="match status" value="1"/>
</dbReference>
<evidence type="ECO:0000313" key="9">
    <source>
        <dbReference type="Proteomes" id="UP000233837"/>
    </source>
</evidence>
<evidence type="ECO:0000256" key="4">
    <source>
        <dbReference type="ARBA" id="ARBA00023242"/>
    </source>
</evidence>
<dbReference type="GO" id="GO:0030515">
    <property type="term" value="F:snoRNA binding"/>
    <property type="evidence" value="ECO:0007669"/>
    <property type="project" value="InterPro"/>
</dbReference>
<dbReference type="PANTHER" id="PTHR10894">
    <property type="entry name" value="NUCLEOLAR PROTEIN 5 NUCLEOLAR PROTEIN NOP5 NOP58"/>
    <property type="match status" value="1"/>
</dbReference>
<dbReference type="InterPro" id="IPR012976">
    <property type="entry name" value="NOSIC"/>
</dbReference>
<evidence type="ECO:0000313" key="8">
    <source>
        <dbReference type="EMBL" id="PKU64886.1"/>
    </source>
</evidence>
<comment type="similarity">
    <text evidence="2">Belongs to the NOP5/NOP56 family.</text>
</comment>
<dbReference type="InterPro" id="IPR012974">
    <property type="entry name" value="NOP58/56_N"/>
</dbReference>
<dbReference type="SMART" id="SM00931">
    <property type="entry name" value="NOSIC"/>
    <property type="match status" value="1"/>
</dbReference>
<evidence type="ECO:0000256" key="5">
    <source>
        <dbReference type="ARBA" id="ARBA00040742"/>
    </source>
</evidence>
<dbReference type="STRING" id="906689.A0A2I0VN95"/>
<protein>
    <recommendedName>
        <fullName evidence="5">Nucleolar protein 56</fullName>
    </recommendedName>
</protein>
<comment type="subcellular location">
    <subcellularLocation>
        <location evidence="1">Nucleus</location>
        <location evidence="1">Nucleolus</location>
    </subcellularLocation>
</comment>
<gene>
    <name evidence="8" type="primary">NOP5-2</name>
    <name evidence="8" type="ORF">MA16_Dca022335</name>
</gene>
<keyword evidence="3" id="KW-0690">Ribosome biogenesis</keyword>
<dbReference type="EMBL" id="KZ503388">
    <property type="protein sequence ID" value="PKU64886.1"/>
    <property type="molecule type" value="Genomic_DNA"/>
</dbReference>
<dbReference type="GO" id="GO:0042254">
    <property type="term" value="P:ribosome biogenesis"/>
    <property type="evidence" value="ECO:0007669"/>
    <property type="project" value="UniProtKB-KW"/>
</dbReference>
<reference evidence="8 9" key="2">
    <citation type="journal article" date="2017" name="Nature">
        <title>The Apostasia genome and the evolution of orchids.</title>
        <authorList>
            <person name="Zhang G.Q."/>
            <person name="Liu K.W."/>
            <person name="Li Z."/>
            <person name="Lohaus R."/>
            <person name="Hsiao Y.Y."/>
            <person name="Niu S.C."/>
            <person name="Wang J.Y."/>
            <person name="Lin Y.C."/>
            <person name="Xu Q."/>
            <person name="Chen L.J."/>
            <person name="Yoshida K."/>
            <person name="Fujiwara S."/>
            <person name="Wang Z.W."/>
            <person name="Zhang Y.Q."/>
            <person name="Mitsuda N."/>
            <person name="Wang M."/>
            <person name="Liu G.H."/>
            <person name="Pecoraro L."/>
            <person name="Huang H.X."/>
            <person name="Xiao X.J."/>
            <person name="Lin M."/>
            <person name="Wu X.Y."/>
            <person name="Wu W.L."/>
            <person name="Chen Y.Y."/>
            <person name="Chang S.B."/>
            <person name="Sakamoto S."/>
            <person name="Ohme-Takagi M."/>
            <person name="Yagi M."/>
            <person name="Zeng S.J."/>
            <person name="Shen C.Y."/>
            <person name="Yeh C.M."/>
            <person name="Luo Y.B."/>
            <person name="Tsai W.C."/>
            <person name="Van de Peer Y."/>
            <person name="Liu Z.J."/>
        </authorList>
    </citation>
    <scope>NUCLEOTIDE SEQUENCE [LARGE SCALE GENOMIC DNA]</scope>
    <source>
        <tissue evidence="8">The whole plant</tissue>
    </source>
</reference>
<feature type="region of interest" description="Disordered" evidence="6">
    <location>
        <begin position="438"/>
        <end position="547"/>
    </location>
</feature>
<dbReference type="Pfam" id="PF01798">
    <property type="entry name" value="Nop"/>
    <property type="match status" value="1"/>
</dbReference>
<dbReference type="FunFam" id="1.10.287.4070:FF:000002">
    <property type="entry name" value="Nucleolar protein 56"/>
    <property type="match status" value="1"/>
</dbReference>
<evidence type="ECO:0000259" key="7">
    <source>
        <dbReference type="PROSITE" id="PS51358"/>
    </source>
</evidence>
<proteinExistence type="inferred from homology"/>
<dbReference type="OrthoDB" id="641835at2759"/>
<dbReference type="SUPFAM" id="SSF89124">
    <property type="entry name" value="Nop domain"/>
    <property type="match status" value="1"/>
</dbReference>